<dbReference type="InterPro" id="IPR013815">
    <property type="entry name" value="ATP_grasp_subdomain_1"/>
</dbReference>
<feature type="domain" description="Pyruvate phosphate dikinase AMP/ATP-binding" evidence="1">
    <location>
        <begin position="16"/>
        <end position="97"/>
    </location>
</feature>
<dbReference type="GO" id="GO:0016301">
    <property type="term" value="F:kinase activity"/>
    <property type="evidence" value="ECO:0007669"/>
    <property type="project" value="InterPro"/>
</dbReference>
<gene>
    <name evidence="2" type="ORF">bsdtb5_21450</name>
</gene>
<dbReference type="SUPFAM" id="SSF56059">
    <property type="entry name" value="Glutathione synthetase ATP-binding domain-like"/>
    <property type="match status" value="1"/>
</dbReference>
<dbReference type="Gene3D" id="3.30.1490.20">
    <property type="entry name" value="ATP-grasp fold, A domain"/>
    <property type="match status" value="1"/>
</dbReference>
<accession>A0A7R7EKL5</accession>
<proteinExistence type="predicted"/>
<protein>
    <recommendedName>
        <fullName evidence="1">Pyruvate phosphate dikinase AMP/ATP-binding domain-containing protein</fullName>
    </recommendedName>
</protein>
<evidence type="ECO:0000313" key="3">
    <source>
        <dbReference type="Proteomes" id="UP000595897"/>
    </source>
</evidence>
<dbReference type="KEGG" id="ahb:bsdtb5_21450"/>
<evidence type="ECO:0000259" key="1">
    <source>
        <dbReference type="Pfam" id="PF01326"/>
    </source>
</evidence>
<dbReference type="GO" id="GO:0005524">
    <property type="term" value="F:ATP binding"/>
    <property type="evidence" value="ECO:0007669"/>
    <property type="project" value="InterPro"/>
</dbReference>
<dbReference type="Proteomes" id="UP000595897">
    <property type="component" value="Chromosome"/>
</dbReference>
<keyword evidence="3" id="KW-1185">Reference proteome</keyword>
<organism evidence="2 3">
    <name type="scientific">Anaeromicropila herbilytica</name>
    <dbReference type="NCBI Taxonomy" id="2785025"/>
    <lineage>
        <taxon>Bacteria</taxon>
        <taxon>Bacillati</taxon>
        <taxon>Bacillota</taxon>
        <taxon>Clostridia</taxon>
        <taxon>Lachnospirales</taxon>
        <taxon>Lachnospiraceae</taxon>
        <taxon>Anaeromicropila</taxon>
    </lineage>
</organism>
<evidence type="ECO:0000313" key="2">
    <source>
        <dbReference type="EMBL" id="BCN30850.1"/>
    </source>
</evidence>
<dbReference type="EMBL" id="AP024169">
    <property type="protein sequence ID" value="BCN30850.1"/>
    <property type="molecule type" value="Genomic_DNA"/>
</dbReference>
<reference evidence="2 3" key="1">
    <citation type="submission" date="2020-11" db="EMBL/GenBank/DDBJ databases">
        <title>Draft genome sequencing of a Lachnospiraceae strain isolated from anoxic soil subjected to BSD treatment.</title>
        <authorList>
            <person name="Uek A."/>
            <person name="Tonouchi A."/>
        </authorList>
    </citation>
    <scope>NUCLEOTIDE SEQUENCE [LARGE SCALE GENOMIC DNA]</scope>
    <source>
        <strain evidence="2 3">TB5</strain>
    </source>
</reference>
<name>A0A7R7EKL5_9FIRM</name>
<dbReference type="AlphaFoldDB" id="A0A7R7EKL5"/>
<dbReference type="InterPro" id="IPR002192">
    <property type="entry name" value="PPDK_AMP/ATP-bd"/>
</dbReference>
<sequence>MIKQLEKLSKADIPFYGSKAANLGELLNAGILVPQGFALSFEFFMEYLVYNNIHYLHQDYFAFGPEIKEKILKGSFSPEMEEHLMLYYHKLNKSTKNTTFVFT</sequence>
<dbReference type="RefSeq" id="WP_271712010.1">
    <property type="nucleotide sequence ID" value="NZ_AP024169.1"/>
</dbReference>
<dbReference type="Pfam" id="PF01326">
    <property type="entry name" value="PPDK_N"/>
    <property type="match status" value="1"/>
</dbReference>